<keyword evidence="3" id="KW-1185">Reference proteome</keyword>
<dbReference type="Proteomes" id="UP000001542">
    <property type="component" value="Unassembled WGS sequence"/>
</dbReference>
<dbReference type="KEGG" id="tva:4765042"/>
<proteinExistence type="predicted"/>
<dbReference type="SMR" id="A2EJI9"/>
<organism evidence="2 3">
    <name type="scientific">Trichomonas vaginalis (strain ATCC PRA-98 / G3)</name>
    <dbReference type="NCBI Taxonomy" id="412133"/>
    <lineage>
        <taxon>Eukaryota</taxon>
        <taxon>Metamonada</taxon>
        <taxon>Parabasalia</taxon>
        <taxon>Trichomonadida</taxon>
        <taxon>Trichomonadidae</taxon>
        <taxon>Trichomonas</taxon>
    </lineage>
</organism>
<dbReference type="RefSeq" id="XP_001319382.1">
    <property type="nucleotide sequence ID" value="XM_001319347.1"/>
</dbReference>
<protein>
    <submittedName>
        <fullName evidence="2">Uncharacterized protein</fullName>
    </submittedName>
</protein>
<dbReference type="VEuPathDB" id="TrichDB:TVAG_197720"/>
<name>A2EJI9_TRIV3</name>
<dbReference type="AlphaFoldDB" id="A2EJI9"/>
<evidence type="ECO:0000256" key="1">
    <source>
        <dbReference type="SAM" id="Coils"/>
    </source>
</evidence>
<reference evidence="2" key="1">
    <citation type="submission" date="2006-10" db="EMBL/GenBank/DDBJ databases">
        <authorList>
            <person name="Amadeo P."/>
            <person name="Zhao Q."/>
            <person name="Wortman J."/>
            <person name="Fraser-Liggett C."/>
            <person name="Carlton J."/>
        </authorList>
    </citation>
    <scope>NUCLEOTIDE SEQUENCE</scope>
    <source>
        <strain evidence="2">G3</strain>
    </source>
</reference>
<dbReference type="InParanoid" id="A2EJI9"/>
<keyword evidence="1" id="KW-0175">Coiled coil</keyword>
<gene>
    <name evidence="2" type="ORF">TVAG_197720</name>
</gene>
<sequence>MDLPKNIIESPLRVQISEALIERDSKYAALESVQQAYRYYKTLEEKTTEEIKTLKEKGKLTFNILDKKTNKLVENYNELLSQNSTLPDIETLDSIYEAMNSYYRHNKKINSCLTKDLVDIGLIRNEKDISNLKDNLEKLLEKYKSITKNNRFADFTGFFVDDGLTIKDLKRRIQFLQEKHQLEHDYAHSMKSSYKKNISNTKKILCNASLISNQDII</sequence>
<evidence type="ECO:0000313" key="2">
    <source>
        <dbReference type="EMBL" id="EAY07159.1"/>
    </source>
</evidence>
<reference evidence="2" key="2">
    <citation type="journal article" date="2007" name="Science">
        <title>Draft genome sequence of the sexually transmitted pathogen Trichomonas vaginalis.</title>
        <authorList>
            <person name="Carlton J.M."/>
            <person name="Hirt R.P."/>
            <person name="Silva J.C."/>
            <person name="Delcher A.L."/>
            <person name="Schatz M."/>
            <person name="Zhao Q."/>
            <person name="Wortman J.R."/>
            <person name="Bidwell S.L."/>
            <person name="Alsmark U.C.M."/>
            <person name="Besteiro S."/>
            <person name="Sicheritz-Ponten T."/>
            <person name="Noel C.J."/>
            <person name="Dacks J.B."/>
            <person name="Foster P.G."/>
            <person name="Simillion C."/>
            <person name="Van de Peer Y."/>
            <person name="Miranda-Saavedra D."/>
            <person name="Barton G.J."/>
            <person name="Westrop G.D."/>
            <person name="Mueller S."/>
            <person name="Dessi D."/>
            <person name="Fiori P.L."/>
            <person name="Ren Q."/>
            <person name="Paulsen I."/>
            <person name="Zhang H."/>
            <person name="Bastida-Corcuera F.D."/>
            <person name="Simoes-Barbosa A."/>
            <person name="Brown M.T."/>
            <person name="Hayes R.D."/>
            <person name="Mukherjee M."/>
            <person name="Okumura C.Y."/>
            <person name="Schneider R."/>
            <person name="Smith A.J."/>
            <person name="Vanacova S."/>
            <person name="Villalvazo M."/>
            <person name="Haas B.J."/>
            <person name="Pertea M."/>
            <person name="Feldblyum T.V."/>
            <person name="Utterback T.R."/>
            <person name="Shu C.L."/>
            <person name="Osoegawa K."/>
            <person name="de Jong P.J."/>
            <person name="Hrdy I."/>
            <person name="Horvathova L."/>
            <person name="Zubacova Z."/>
            <person name="Dolezal P."/>
            <person name="Malik S.B."/>
            <person name="Logsdon J.M. Jr."/>
            <person name="Henze K."/>
            <person name="Gupta A."/>
            <person name="Wang C.C."/>
            <person name="Dunne R.L."/>
            <person name="Upcroft J.A."/>
            <person name="Upcroft P."/>
            <person name="White O."/>
            <person name="Salzberg S.L."/>
            <person name="Tang P."/>
            <person name="Chiu C.-H."/>
            <person name="Lee Y.-S."/>
            <person name="Embley T.M."/>
            <person name="Coombs G.H."/>
            <person name="Mottram J.C."/>
            <person name="Tachezy J."/>
            <person name="Fraser-Liggett C.M."/>
            <person name="Johnson P.J."/>
        </authorList>
    </citation>
    <scope>NUCLEOTIDE SEQUENCE [LARGE SCALE GENOMIC DNA]</scope>
    <source>
        <strain evidence="2">G3</strain>
    </source>
</reference>
<feature type="coiled-coil region" evidence="1">
    <location>
        <begin position="122"/>
        <end position="149"/>
    </location>
</feature>
<accession>A2EJI9</accession>
<evidence type="ECO:0000313" key="3">
    <source>
        <dbReference type="Proteomes" id="UP000001542"/>
    </source>
</evidence>
<dbReference type="VEuPathDB" id="TrichDB:TVAGG3_0617710"/>
<dbReference type="EMBL" id="DS113406">
    <property type="protein sequence ID" value="EAY07159.1"/>
    <property type="molecule type" value="Genomic_DNA"/>
</dbReference>